<dbReference type="AlphaFoldDB" id="A0A1R2CZ64"/>
<name>A0A1R2CZ64_9CILI</name>
<evidence type="ECO:0000313" key="2">
    <source>
        <dbReference type="Proteomes" id="UP000187209"/>
    </source>
</evidence>
<dbReference type="EMBL" id="MPUH01000028">
    <property type="protein sequence ID" value="OMJ94297.1"/>
    <property type="molecule type" value="Genomic_DNA"/>
</dbReference>
<dbReference type="OrthoDB" id="317062at2759"/>
<dbReference type="Proteomes" id="UP000187209">
    <property type="component" value="Unassembled WGS sequence"/>
</dbReference>
<protein>
    <submittedName>
        <fullName evidence="1">Uncharacterized protein</fullName>
    </submittedName>
</protein>
<keyword evidence="2" id="KW-1185">Reference proteome</keyword>
<accession>A0A1R2CZ64</accession>
<gene>
    <name evidence="1" type="ORF">SteCoe_2493</name>
</gene>
<evidence type="ECO:0000313" key="1">
    <source>
        <dbReference type="EMBL" id="OMJ94297.1"/>
    </source>
</evidence>
<proteinExistence type="predicted"/>
<sequence>MAYPPFPLEAAFRQDIEAIAENDDLQFMKKHYLFVNKYKCKQEKQPEQCIEDGRALYTQFVHGTKIAKQKAFYCLSACKEETCYEQCKDALRSTISGLTVKMDPVMNGYLLSFAPK</sequence>
<reference evidence="1 2" key="1">
    <citation type="submission" date="2016-11" db="EMBL/GenBank/DDBJ databases">
        <title>The macronuclear genome of Stentor coeruleus: a giant cell with tiny introns.</title>
        <authorList>
            <person name="Slabodnick M."/>
            <person name="Ruby J.G."/>
            <person name="Reiff S.B."/>
            <person name="Swart E.C."/>
            <person name="Gosai S."/>
            <person name="Prabakaran S."/>
            <person name="Witkowska E."/>
            <person name="Larue G.E."/>
            <person name="Fisher S."/>
            <person name="Freeman R.M."/>
            <person name="Gunawardena J."/>
            <person name="Chu W."/>
            <person name="Stover N.A."/>
            <person name="Gregory B.D."/>
            <person name="Nowacki M."/>
            <person name="Derisi J."/>
            <person name="Roy S.W."/>
            <person name="Marshall W.F."/>
            <person name="Sood P."/>
        </authorList>
    </citation>
    <scope>NUCLEOTIDE SEQUENCE [LARGE SCALE GENOMIC DNA]</scope>
    <source>
        <strain evidence="1">WM001</strain>
    </source>
</reference>
<organism evidence="1 2">
    <name type="scientific">Stentor coeruleus</name>
    <dbReference type="NCBI Taxonomy" id="5963"/>
    <lineage>
        <taxon>Eukaryota</taxon>
        <taxon>Sar</taxon>
        <taxon>Alveolata</taxon>
        <taxon>Ciliophora</taxon>
        <taxon>Postciliodesmatophora</taxon>
        <taxon>Heterotrichea</taxon>
        <taxon>Heterotrichida</taxon>
        <taxon>Stentoridae</taxon>
        <taxon>Stentor</taxon>
    </lineage>
</organism>
<comment type="caution">
    <text evidence="1">The sequence shown here is derived from an EMBL/GenBank/DDBJ whole genome shotgun (WGS) entry which is preliminary data.</text>
</comment>